<gene>
    <name evidence="7" type="ORF">PVAND_007911</name>
</gene>
<dbReference type="AlphaFoldDB" id="A0A9J6C8V8"/>
<comment type="caution">
    <text evidence="7">The sequence shown here is derived from an EMBL/GenBank/DDBJ whole genome shotgun (WGS) entry which is preliminary data.</text>
</comment>
<dbReference type="Proteomes" id="UP001107558">
    <property type="component" value="Chromosome 2"/>
</dbReference>
<proteinExistence type="predicted"/>
<dbReference type="GO" id="GO:0005739">
    <property type="term" value="C:mitochondrion"/>
    <property type="evidence" value="ECO:0007669"/>
    <property type="project" value="UniProtKB-SubCell"/>
</dbReference>
<keyword evidence="5" id="KW-0256">Endoplasmic reticulum</keyword>
<keyword evidence="8" id="KW-1185">Reference proteome</keyword>
<dbReference type="FunFam" id="1.25.10.10:FF:000369">
    <property type="entry name" value="Vimar"/>
    <property type="match status" value="1"/>
</dbReference>
<evidence type="ECO:0000256" key="5">
    <source>
        <dbReference type="ARBA" id="ARBA00022824"/>
    </source>
</evidence>
<evidence type="ECO:0000256" key="3">
    <source>
        <dbReference type="ARBA" id="ARBA00004514"/>
    </source>
</evidence>
<evidence type="ECO:0000256" key="1">
    <source>
        <dbReference type="ARBA" id="ARBA00004173"/>
    </source>
</evidence>
<dbReference type="SMART" id="SM00185">
    <property type="entry name" value="ARM"/>
    <property type="match status" value="4"/>
</dbReference>
<evidence type="ECO:0000313" key="7">
    <source>
        <dbReference type="EMBL" id="KAG5678219.1"/>
    </source>
</evidence>
<name>A0A9J6C8V8_POLVA</name>
<dbReference type="OrthoDB" id="26149at2759"/>
<sequence>METQLLEDLGKISIDENDVHLEKSLEKFLDASSDNQSSSSVDLKDKFIDILMKRNTPKIVLLVVKCIAEITKNADQRMKFSNSDILEKLMEMLDTALNKRDIELTSQLCRALGNIFYSNDDSRNIIFHHDGGQILTKLFDVNNNEIKSPEELQTFSKVRSGVMSNYLLGNEELSQRAIELKIVEKIKSRIDDALHPFNDSILEHLLPLLSILTEQVSDLIFDSDILARIVKIFKSSMNSDVVESCLELFHCQAENDEIKLLLAKEGICEHIFESLEKYKSLIGNVEARSLVKLSCDLIVMILTGDEAMRYLDQTPLLSLIQKWLDSPDEYLMTTSVLALGNFARTDNHCIKMVDDKIMLKLMDILKKNIQPDADARLQHALLSAIRNLVIPKQNKDAIIDSGLVEIITPMLDFQQQPPVVFKVIGTLRMLIDGQDALALKMLNNSELIGKLVEWARKTPDMVGVNSEASRLMAWLIKNGYRSRDKGIDSEPLKAFINVDGSVDVLVKMLSSAHVVMQNEAVIALTIIALLIQNHQGLTKLLTDANIAGSLADFIGRISETERITNEILDNLSTLIIVLKKSDEMRKYLNDKQIDEKSIPRMRELATL</sequence>
<dbReference type="GO" id="GO:0005085">
    <property type="term" value="F:guanyl-nucleotide exchange factor activity"/>
    <property type="evidence" value="ECO:0007669"/>
    <property type="project" value="InterPro"/>
</dbReference>
<comment type="subcellular location">
    <subcellularLocation>
        <location evidence="3">Cytoplasm</location>
        <location evidence="3">Cytosol</location>
    </subcellularLocation>
    <subcellularLocation>
        <location evidence="2">Endoplasmic reticulum</location>
    </subcellularLocation>
    <subcellularLocation>
        <location evidence="1">Mitochondrion</location>
    </subcellularLocation>
</comment>
<dbReference type="Gene3D" id="1.25.10.10">
    <property type="entry name" value="Leucine-rich Repeat Variant"/>
    <property type="match status" value="2"/>
</dbReference>
<dbReference type="GO" id="GO:0005783">
    <property type="term" value="C:endoplasmic reticulum"/>
    <property type="evidence" value="ECO:0007669"/>
    <property type="project" value="UniProtKB-SubCell"/>
</dbReference>
<dbReference type="InterPro" id="IPR016024">
    <property type="entry name" value="ARM-type_fold"/>
</dbReference>
<dbReference type="InterPro" id="IPR040144">
    <property type="entry name" value="RAP1GDS1"/>
</dbReference>
<evidence type="ECO:0000256" key="4">
    <source>
        <dbReference type="ARBA" id="ARBA00022490"/>
    </source>
</evidence>
<protein>
    <submittedName>
        <fullName evidence="7">Uncharacterized protein</fullName>
    </submittedName>
</protein>
<evidence type="ECO:0000256" key="6">
    <source>
        <dbReference type="ARBA" id="ARBA00023128"/>
    </source>
</evidence>
<accession>A0A9J6C8V8</accession>
<organism evidence="7 8">
    <name type="scientific">Polypedilum vanderplanki</name>
    <name type="common">Sleeping chironomid midge</name>
    <dbReference type="NCBI Taxonomy" id="319348"/>
    <lineage>
        <taxon>Eukaryota</taxon>
        <taxon>Metazoa</taxon>
        <taxon>Ecdysozoa</taxon>
        <taxon>Arthropoda</taxon>
        <taxon>Hexapoda</taxon>
        <taxon>Insecta</taxon>
        <taxon>Pterygota</taxon>
        <taxon>Neoptera</taxon>
        <taxon>Endopterygota</taxon>
        <taxon>Diptera</taxon>
        <taxon>Nematocera</taxon>
        <taxon>Chironomoidea</taxon>
        <taxon>Chironomidae</taxon>
        <taxon>Chironominae</taxon>
        <taxon>Polypedilum</taxon>
        <taxon>Polypedilum</taxon>
    </lineage>
</organism>
<dbReference type="PANTHER" id="PTHR10957">
    <property type="entry name" value="RAP1 GTPASE-GDP DISSOCIATION STIMULATOR 1"/>
    <property type="match status" value="1"/>
</dbReference>
<dbReference type="InterPro" id="IPR011989">
    <property type="entry name" value="ARM-like"/>
</dbReference>
<dbReference type="GO" id="GO:0005829">
    <property type="term" value="C:cytosol"/>
    <property type="evidence" value="ECO:0007669"/>
    <property type="project" value="UniProtKB-SubCell"/>
</dbReference>
<evidence type="ECO:0000313" key="8">
    <source>
        <dbReference type="Proteomes" id="UP001107558"/>
    </source>
</evidence>
<evidence type="ECO:0000256" key="2">
    <source>
        <dbReference type="ARBA" id="ARBA00004240"/>
    </source>
</evidence>
<dbReference type="InterPro" id="IPR000225">
    <property type="entry name" value="Armadillo"/>
</dbReference>
<dbReference type="SUPFAM" id="SSF48371">
    <property type="entry name" value="ARM repeat"/>
    <property type="match status" value="1"/>
</dbReference>
<dbReference type="EMBL" id="JADBJN010000002">
    <property type="protein sequence ID" value="KAG5678219.1"/>
    <property type="molecule type" value="Genomic_DNA"/>
</dbReference>
<keyword evidence="6" id="KW-0496">Mitochondrion</keyword>
<reference evidence="7" key="1">
    <citation type="submission" date="2021-03" db="EMBL/GenBank/DDBJ databases">
        <title>Chromosome level genome of the anhydrobiotic midge Polypedilum vanderplanki.</title>
        <authorList>
            <person name="Yoshida Y."/>
            <person name="Kikawada T."/>
            <person name="Gusev O."/>
        </authorList>
    </citation>
    <scope>NUCLEOTIDE SEQUENCE</scope>
    <source>
        <strain evidence="7">NIAS01</strain>
        <tissue evidence="7">Whole body or cell culture</tissue>
    </source>
</reference>
<keyword evidence="4" id="KW-0963">Cytoplasm</keyword>